<dbReference type="Proteomes" id="UP000031668">
    <property type="component" value="Unassembled WGS sequence"/>
</dbReference>
<keyword evidence="1" id="KW-1133">Transmembrane helix</keyword>
<name>A0A0C2J4Y4_THEKT</name>
<dbReference type="EMBL" id="JWZT01004437">
    <property type="protein sequence ID" value="KII64108.1"/>
    <property type="molecule type" value="Genomic_DNA"/>
</dbReference>
<reference evidence="2 3" key="1">
    <citation type="journal article" date="2014" name="Genome Biol. Evol.">
        <title>The genome of the myxosporean Thelohanellus kitauei shows adaptations to nutrient acquisition within its fish host.</title>
        <authorList>
            <person name="Yang Y."/>
            <person name="Xiong J."/>
            <person name="Zhou Z."/>
            <person name="Huo F."/>
            <person name="Miao W."/>
            <person name="Ran C."/>
            <person name="Liu Y."/>
            <person name="Zhang J."/>
            <person name="Feng J."/>
            <person name="Wang M."/>
            <person name="Wang M."/>
            <person name="Wang L."/>
            <person name="Yao B."/>
        </authorList>
    </citation>
    <scope>NUCLEOTIDE SEQUENCE [LARGE SCALE GENOMIC DNA]</scope>
    <source>
        <strain evidence="2">Wuqing</strain>
    </source>
</reference>
<protein>
    <submittedName>
        <fullName evidence="2">Uncharacterized protein</fullName>
    </submittedName>
</protein>
<proteinExistence type="predicted"/>
<organism evidence="2 3">
    <name type="scientific">Thelohanellus kitauei</name>
    <name type="common">Myxosporean</name>
    <dbReference type="NCBI Taxonomy" id="669202"/>
    <lineage>
        <taxon>Eukaryota</taxon>
        <taxon>Metazoa</taxon>
        <taxon>Cnidaria</taxon>
        <taxon>Myxozoa</taxon>
        <taxon>Myxosporea</taxon>
        <taxon>Bivalvulida</taxon>
        <taxon>Platysporina</taxon>
        <taxon>Myxobolidae</taxon>
        <taxon>Thelohanellus</taxon>
    </lineage>
</organism>
<keyword evidence="3" id="KW-1185">Reference proteome</keyword>
<comment type="caution">
    <text evidence="2">The sequence shown here is derived from an EMBL/GenBank/DDBJ whole genome shotgun (WGS) entry which is preliminary data.</text>
</comment>
<accession>A0A0C2J4Y4</accession>
<dbReference type="AlphaFoldDB" id="A0A0C2J4Y4"/>
<keyword evidence="1" id="KW-0472">Membrane</keyword>
<gene>
    <name evidence="2" type="ORF">RF11_02881</name>
</gene>
<evidence type="ECO:0000313" key="2">
    <source>
        <dbReference type="EMBL" id="KII64108.1"/>
    </source>
</evidence>
<keyword evidence="1" id="KW-0812">Transmembrane</keyword>
<evidence type="ECO:0000256" key="1">
    <source>
        <dbReference type="SAM" id="Phobius"/>
    </source>
</evidence>
<evidence type="ECO:0000313" key="3">
    <source>
        <dbReference type="Proteomes" id="UP000031668"/>
    </source>
</evidence>
<feature type="transmembrane region" description="Helical" evidence="1">
    <location>
        <begin position="6"/>
        <end position="23"/>
    </location>
</feature>
<sequence length="125" mass="14270">MVGPISTYSILITIFVFVITVFTRRSEGGGASLEVIPEYKNLPIDKMRDADSSTIATKNTSRKRRMKRVSNDNFNTMSAVPNLKHKISKKRNDTTLCESIFKNMDCLWIYGIGRILNIFTWFGII</sequence>